<evidence type="ECO:0000313" key="5">
    <source>
        <dbReference type="WBParaSite" id="Pan_g3725.t1"/>
    </source>
</evidence>
<name>A0A7E4VUT5_PANRE</name>
<dbReference type="Proteomes" id="UP000492821">
    <property type="component" value="Unassembled WGS sequence"/>
</dbReference>
<dbReference type="InterPro" id="IPR042534">
    <property type="entry name" value="SAP18_sf"/>
</dbReference>
<sequence>MVSHAISEVATKKDKSLDREKVCPFLLRIFCTNMRHNSVHDYSKGSTPTNNELQVYTWFDCSLKELKDLVLNVDQRASKEGTIFDFSIVSPDRFTSRMNMRNIGVVVHKQEGLDDKKTLQSTKFEIGDYIDVAITYARQNDFGGRGDFRRSDNGPRRQFGGPRRYRN</sequence>
<accession>A0A7E4VUT5</accession>
<dbReference type="Pfam" id="PF06487">
    <property type="entry name" value="SAP18"/>
    <property type="match status" value="1"/>
</dbReference>
<dbReference type="InterPro" id="IPR010516">
    <property type="entry name" value="SAP18"/>
</dbReference>
<feature type="region of interest" description="Disordered" evidence="3">
    <location>
        <begin position="144"/>
        <end position="167"/>
    </location>
</feature>
<feature type="compositionally biased region" description="Basic and acidic residues" evidence="3">
    <location>
        <begin position="144"/>
        <end position="155"/>
    </location>
</feature>
<dbReference type="PANTHER" id="PTHR13082">
    <property type="entry name" value="SAP18"/>
    <property type="match status" value="1"/>
</dbReference>
<keyword evidence="4" id="KW-1185">Reference proteome</keyword>
<proteinExistence type="inferred from homology"/>
<dbReference type="Gene3D" id="3.10.20.550">
    <property type="entry name" value="ASAP complex, SAP18 subunit"/>
    <property type="match status" value="1"/>
</dbReference>
<evidence type="ECO:0000256" key="1">
    <source>
        <dbReference type="ARBA" id="ARBA00009143"/>
    </source>
</evidence>
<evidence type="ECO:0000313" key="4">
    <source>
        <dbReference type="Proteomes" id="UP000492821"/>
    </source>
</evidence>
<dbReference type="PANTHER" id="PTHR13082:SF0">
    <property type="entry name" value="HISTONE DEACETYLASE COMPLEX SUBUNIT SAP18"/>
    <property type="match status" value="1"/>
</dbReference>
<evidence type="ECO:0000256" key="3">
    <source>
        <dbReference type="SAM" id="MobiDB-lite"/>
    </source>
</evidence>
<organism evidence="4 5">
    <name type="scientific">Panagrellus redivivus</name>
    <name type="common">Microworm</name>
    <dbReference type="NCBI Taxonomy" id="6233"/>
    <lineage>
        <taxon>Eukaryota</taxon>
        <taxon>Metazoa</taxon>
        <taxon>Ecdysozoa</taxon>
        <taxon>Nematoda</taxon>
        <taxon>Chromadorea</taxon>
        <taxon>Rhabditida</taxon>
        <taxon>Tylenchina</taxon>
        <taxon>Panagrolaimomorpha</taxon>
        <taxon>Panagrolaimoidea</taxon>
        <taxon>Panagrolaimidae</taxon>
        <taxon>Panagrellus</taxon>
    </lineage>
</organism>
<reference evidence="5" key="2">
    <citation type="submission" date="2020-10" db="UniProtKB">
        <authorList>
            <consortium name="WormBaseParasite"/>
        </authorList>
    </citation>
    <scope>IDENTIFICATION</scope>
</reference>
<dbReference type="GO" id="GO:0005634">
    <property type="term" value="C:nucleus"/>
    <property type="evidence" value="ECO:0007669"/>
    <property type="project" value="TreeGrafter"/>
</dbReference>
<dbReference type="WBParaSite" id="Pan_g3725.t1">
    <property type="protein sequence ID" value="Pan_g3725.t1"/>
    <property type="gene ID" value="Pan_g3725"/>
</dbReference>
<reference evidence="4" key="1">
    <citation type="journal article" date="2013" name="Genetics">
        <title>The draft genome and transcriptome of Panagrellus redivivus are shaped by the harsh demands of a free-living lifestyle.</title>
        <authorList>
            <person name="Srinivasan J."/>
            <person name="Dillman A.R."/>
            <person name="Macchietto M.G."/>
            <person name="Heikkinen L."/>
            <person name="Lakso M."/>
            <person name="Fracchia K.M."/>
            <person name="Antoshechkin I."/>
            <person name="Mortazavi A."/>
            <person name="Wong G."/>
            <person name="Sternberg P.W."/>
        </authorList>
    </citation>
    <scope>NUCLEOTIDE SEQUENCE [LARGE SCALE GENOMIC DNA]</scope>
    <source>
        <strain evidence="4">MT8872</strain>
    </source>
</reference>
<evidence type="ECO:0000256" key="2">
    <source>
        <dbReference type="ARBA" id="ARBA00030511"/>
    </source>
</evidence>
<dbReference type="GO" id="GO:0003714">
    <property type="term" value="F:transcription corepressor activity"/>
    <property type="evidence" value="ECO:0007669"/>
    <property type="project" value="TreeGrafter"/>
</dbReference>
<dbReference type="AlphaFoldDB" id="A0A7E4VUT5"/>
<protein>
    <recommendedName>
        <fullName evidence="2">18 kDa Sin3-associated polypeptide</fullName>
    </recommendedName>
</protein>
<comment type="similarity">
    <text evidence="1">Belongs to the SAP18 family.</text>
</comment>